<feature type="chain" id="PRO_5042986755" description="Protogenin" evidence="5">
    <location>
        <begin position="24"/>
        <end position="1095"/>
    </location>
</feature>
<feature type="signal peptide" evidence="5">
    <location>
        <begin position="1"/>
        <end position="23"/>
    </location>
</feature>
<protein>
    <recommendedName>
        <fullName evidence="10">Protogenin</fullName>
    </recommendedName>
</protein>
<dbReference type="CDD" id="cd00063">
    <property type="entry name" value="FN3"/>
    <property type="match status" value="4"/>
</dbReference>
<accession>A0AAN7QKC4</accession>
<sequence length="1095" mass="122036">MAVGIFQFCLVFTIGYYVGLAKGESSISEPSGFPSGSVSLYIEKIPPSLHLKDPEDVIVGRGQEAILKCEAQSSALGLSISWFHEGNLVLSNDSRSQLLNDGSLYIPKMEGKKLEGKYQCLAKNNNGAVLSNPAKLKIASIGREFIEQPHNISVAEKQPVILPCQIHSFPNATVFWERDSKPLPHNSRYVPLPSGILLITTTHSSDNGVYRCIASNDILKKTKRSKSGQLTVLPLPTTTESPRFLPLGISPNITVLIGSNLKIPCAVTGWPLPTIQWLNNQGTILSNFNILELQNVTSHTSGTYTCVAYNSMGRIEMHYNVVIQQPPYFITKPASYSYPSARVIRLYCQADGIPPPQIQWLKNGQRLEPAPRIKQLQNELLISHSFTTDGGFYQCVASNEVGQTWVSSQLTPTFSENRPNPPQDVQCRPFDDTSICLKWFSSPNVTIQAYSIYIFNEAKGYDFLTNYTYYLARGLQSNTQYTLYVRSYSKHASDQSNNVSCRTGVEGDRNLTVIYLSETSVKLTWSNISTDTPCGGATALYKVQWKRSDQSSIHIEHTTSFKKIVSRLRPSAVYEFRVQSTTNKNDNSPWITFSFPSEKNNTEVEVTIPQANETDIENQTVITPPIPAQVEAESITPYSINLTWTSLNEYENVSYKIYCIDVSSGQSRVAESNVNYIEMKNLKSNTLYEFKVQTKTSKGTLSPFSHSVEVQTLTDVPSSVRNLKYRVINTTAACIIWQNPVLMNGKVLSYVVSYTSDKNLQFDKWRNVIISESDISIGTCWPLKEDEISIILSDLDINLQYTLVVRATNAAGLGNPTVPISFSTISKALSPNLNEDSAVAENQDDISYKQKLGVVLGVSISALCILCCISCVIFRRRCVKREALRRPRLTAANHYFPSGIPYSDGSLHIRYQESCSAEAHEMQHLVVDDGSTRIPPISSTHLDTKGGVDFPNGQLNGSIKYPQMNGHLANGHIHITENPRYEYQNCNGNLNTKKPKRDIAAHDNLKLAKEVSEVSNSVEENSVYNANTTPPHTNVIKGATNDKTPLKFLDVSDYNSNCNSKIDDMYNTNLKDNYSDSEMELENGLNDTYYVLNTF</sequence>
<feature type="domain" description="Fibronectin type-III" evidence="7">
    <location>
        <begin position="507"/>
        <end position="598"/>
    </location>
</feature>
<feature type="domain" description="Ig-like" evidence="6">
    <location>
        <begin position="327"/>
        <end position="411"/>
    </location>
</feature>
<keyword evidence="4" id="KW-0472">Membrane</keyword>
<evidence type="ECO:0000313" key="9">
    <source>
        <dbReference type="Proteomes" id="UP001353858"/>
    </source>
</evidence>
<evidence type="ECO:0000256" key="1">
    <source>
        <dbReference type="ARBA" id="ARBA00022737"/>
    </source>
</evidence>
<dbReference type="SMART" id="SM00060">
    <property type="entry name" value="FN3"/>
    <property type="match status" value="4"/>
</dbReference>
<dbReference type="InterPro" id="IPR007110">
    <property type="entry name" value="Ig-like_dom"/>
</dbReference>
<evidence type="ECO:0008006" key="10">
    <source>
        <dbReference type="Google" id="ProtNLM"/>
    </source>
</evidence>
<evidence type="ECO:0000256" key="5">
    <source>
        <dbReference type="SAM" id="SignalP"/>
    </source>
</evidence>
<dbReference type="Pfam" id="PF07679">
    <property type="entry name" value="I-set"/>
    <property type="match status" value="1"/>
</dbReference>
<proteinExistence type="predicted"/>
<dbReference type="Proteomes" id="UP001353858">
    <property type="component" value="Unassembled WGS sequence"/>
</dbReference>
<dbReference type="FunFam" id="2.60.40.10:FF:000032">
    <property type="entry name" value="palladin isoform X1"/>
    <property type="match status" value="1"/>
</dbReference>
<dbReference type="PROSITE" id="PS50835">
    <property type="entry name" value="IG_LIKE"/>
    <property type="match status" value="4"/>
</dbReference>
<evidence type="ECO:0000313" key="8">
    <source>
        <dbReference type="EMBL" id="KAK4882138.1"/>
    </source>
</evidence>
<feature type="domain" description="Fibronectin type-III" evidence="7">
    <location>
        <begin position="421"/>
        <end position="506"/>
    </location>
</feature>
<keyword evidence="4" id="KW-0812">Transmembrane</keyword>
<keyword evidence="9" id="KW-1185">Reference proteome</keyword>
<dbReference type="InterPro" id="IPR003598">
    <property type="entry name" value="Ig_sub2"/>
</dbReference>
<evidence type="ECO:0000259" key="7">
    <source>
        <dbReference type="PROSITE" id="PS50853"/>
    </source>
</evidence>
<name>A0AAN7QKC4_9COLE</name>
<dbReference type="GO" id="GO:0030154">
    <property type="term" value="P:cell differentiation"/>
    <property type="evidence" value="ECO:0007669"/>
    <property type="project" value="UniProtKB-ARBA"/>
</dbReference>
<dbReference type="GO" id="GO:0009653">
    <property type="term" value="P:anatomical structure morphogenesis"/>
    <property type="evidence" value="ECO:0007669"/>
    <property type="project" value="UniProtKB-ARBA"/>
</dbReference>
<keyword evidence="2" id="KW-1015">Disulfide bond</keyword>
<dbReference type="AlphaFoldDB" id="A0AAN7QKC4"/>
<dbReference type="PANTHER" id="PTHR44170">
    <property type="entry name" value="PROTEIN SIDEKICK"/>
    <property type="match status" value="1"/>
</dbReference>
<dbReference type="Pfam" id="PF00041">
    <property type="entry name" value="fn3"/>
    <property type="match status" value="4"/>
</dbReference>
<evidence type="ECO:0000256" key="2">
    <source>
        <dbReference type="ARBA" id="ARBA00023157"/>
    </source>
</evidence>
<organism evidence="8 9">
    <name type="scientific">Aquatica leii</name>
    <dbReference type="NCBI Taxonomy" id="1421715"/>
    <lineage>
        <taxon>Eukaryota</taxon>
        <taxon>Metazoa</taxon>
        <taxon>Ecdysozoa</taxon>
        <taxon>Arthropoda</taxon>
        <taxon>Hexapoda</taxon>
        <taxon>Insecta</taxon>
        <taxon>Pterygota</taxon>
        <taxon>Neoptera</taxon>
        <taxon>Endopterygota</taxon>
        <taxon>Coleoptera</taxon>
        <taxon>Polyphaga</taxon>
        <taxon>Elateriformia</taxon>
        <taxon>Elateroidea</taxon>
        <taxon>Lampyridae</taxon>
        <taxon>Luciolinae</taxon>
        <taxon>Aquatica</taxon>
    </lineage>
</organism>
<keyword evidence="3" id="KW-0393">Immunoglobulin domain</keyword>
<gene>
    <name evidence="8" type="ORF">RN001_005457</name>
</gene>
<dbReference type="InterPro" id="IPR036179">
    <property type="entry name" value="Ig-like_dom_sf"/>
</dbReference>
<dbReference type="SMART" id="SM00408">
    <property type="entry name" value="IGc2"/>
    <property type="match status" value="4"/>
</dbReference>
<feature type="domain" description="Ig-like" evidence="6">
    <location>
        <begin position="47"/>
        <end position="131"/>
    </location>
</feature>
<dbReference type="SMART" id="SM00409">
    <property type="entry name" value="IG"/>
    <property type="match status" value="4"/>
</dbReference>
<dbReference type="GO" id="GO:0098609">
    <property type="term" value="P:cell-cell adhesion"/>
    <property type="evidence" value="ECO:0007669"/>
    <property type="project" value="TreeGrafter"/>
</dbReference>
<dbReference type="PANTHER" id="PTHR44170:SF54">
    <property type="entry name" value="FI24025P1"/>
    <property type="match status" value="1"/>
</dbReference>
<feature type="domain" description="Ig-like" evidence="6">
    <location>
        <begin position="133"/>
        <end position="231"/>
    </location>
</feature>
<dbReference type="SUPFAM" id="SSF49265">
    <property type="entry name" value="Fibronectin type III"/>
    <property type="match status" value="2"/>
</dbReference>
<feature type="domain" description="Ig-like" evidence="6">
    <location>
        <begin position="236"/>
        <end position="322"/>
    </location>
</feature>
<evidence type="ECO:0000256" key="3">
    <source>
        <dbReference type="ARBA" id="ARBA00023319"/>
    </source>
</evidence>
<dbReference type="InterPro" id="IPR003599">
    <property type="entry name" value="Ig_sub"/>
</dbReference>
<dbReference type="Gene3D" id="2.60.40.10">
    <property type="entry name" value="Immunoglobulins"/>
    <property type="match status" value="8"/>
</dbReference>
<dbReference type="InterPro" id="IPR036116">
    <property type="entry name" value="FN3_sf"/>
</dbReference>
<dbReference type="SUPFAM" id="SSF48726">
    <property type="entry name" value="Immunoglobulin"/>
    <property type="match status" value="4"/>
</dbReference>
<feature type="transmembrane region" description="Helical" evidence="4">
    <location>
        <begin position="852"/>
        <end position="874"/>
    </location>
</feature>
<reference evidence="9" key="1">
    <citation type="submission" date="2023-01" db="EMBL/GenBank/DDBJ databases">
        <title>Key to firefly adult light organ development and bioluminescence: homeobox transcription factors regulate luciferase expression and transportation to peroxisome.</title>
        <authorList>
            <person name="Fu X."/>
        </authorList>
    </citation>
    <scope>NUCLEOTIDE SEQUENCE [LARGE SCALE GENOMIC DNA]</scope>
</reference>
<keyword evidence="4" id="KW-1133">Transmembrane helix</keyword>
<keyword evidence="5" id="KW-0732">Signal</keyword>
<feature type="domain" description="Fibronectin type-III" evidence="7">
    <location>
        <begin position="626"/>
        <end position="715"/>
    </location>
</feature>
<dbReference type="InterPro" id="IPR003961">
    <property type="entry name" value="FN3_dom"/>
</dbReference>
<dbReference type="InterPro" id="IPR013098">
    <property type="entry name" value="Ig_I-set"/>
</dbReference>
<dbReference type="Pfam" id="PF13927">
    <property type="entry name" value="Ig_3"/>
    <property type="match status" value="3"/>
</dbReference>
<dbReference type="PROSITE" id="PS50853">
    <property type="entry name" value="FN3"/>
    <property type="match status" value="4"/>
</dbReference>
<comment type="caution">
    <text evidence="8">The sequence shown here is derived from an EMBL/GenBank/DDBJ whole genome shotgun (WGS) entry which is preliminary data.</text>
</comment>
<feature type="domain" description="Fibronectin type-III" evidence="7">
    <location>
        <begin position="719"/>
        <end position="827"/>
    </location>
</feature>
<evidence type="ECO:0000259" key="6">
    <source>
        <dbReference type="PROSITE" id="PS50835"/>
    </source>
</evidence>
<evidence type="ECO:0000256" key="4">
    <source>
        <dbReference type="SAM" id="Phobius"/>
    </source>
</evidence>
<dbReference type="InterPro" id="IPR013783">
    <property type="entry name" value="Ig-like_fold"/>
</dbReference>
<keyword evidence="1" id="KW-0677">Repeat</keyword>
<dbReference type="EMBL" id="JARPUR010000002">
    <property type="protein sequence ID" value="KAK4882138.1"/>
    <property type="molecule type" value="Genomic_DNA"/>
</dbReference>